<evidence type="ECO:0000313" key="1">
    <source>
        <dbReference type="EMBL" id="MCZ0964107.1"/>
    </source>
</evidence>
<proteinExistence type="predicted"/>
<name>A0ABT4JC13_9RHOB</name>
<dbReference type="InterPro" id="IPR029032">
    <property type="entry name" value="AhpD-like"/>
</dbReference>
<evidence type="ECO:0000313" key="2">
    <source>
        <dbReference type="Proteomes" id="UP001149822"/>
    </source>
</evidence>
<dbReference type="EMBL" id="JAPTYD010000068">
    <property type="protein sequence ID" value="MCZ0964107.1"/>
    <property type="molecule type" value="Genomic_DNA"/>
</dbReference>
<comment type="caution">
    <text evidence="1">The sequence shown here is derived from an EMBL/GenBank/DDBJ whole genome shotgun (WGS) entry which is preliminary data.</text>
</comment>
<sequence>MSLTTSVTAAAAIAPGSTVEAEILKRRDIFEKTQAAEDAVLSPADPGGLTRDLRHALAARIAALHGEHAEATRYAAGVSDEVFAALARPGVASGDPRVAAMLVFTDAVSTNPRDMVAGDVAALQGAGISDADIVRLAELNAFLAYQLRLIAGLRLMAEGA</sequence>
<keyword evidence="2" id="KW-1185">Reference proteome</keyword>
<dbReference type="Gene3D" id="1.20.1290.10">
    <property type="entry name" value="AhpD-like"/>
    <property type="match status" value="1"/>
</dbReference>
<gene>
    <name evidence="1" type="ORF">OU682_21210</name>
</gene>
<dbReference type="SUPFAM" id="SSF69118">
    <property type="entry name" value="AhpD-like"/>
    <property type="match status" value="1"/>
</dbReference>
<dbReference type="Proteomes" id="UP001149822">
    <property type="component" value="Unassembled WGS sequence"/>
</dbReference>
<dbReference type="RefSeq" id="WP_268944204.1">
    <property type="nucleotide sequence ID" value="NZ_JAPTYD010000068.1"/>
</dbReference>
<reference evidence="1" key="1">
    <citation type="submission" date="2022-12" db="EMBL/GenBank/DDBJ databases">
        <title>Paracoccus sp. EF6 isolated from a lake water.</title>
        <authorList>
            <person name="Liu H."/>
        </authorList>
    </citation>
    <scope>NUCLEOTIDE SEQUENCE</scope>
    <source>
        <strain evidence="1">EF6</strain>
    </source>
</reference>
<evidence type="ECO:0008006" key="3">
    <source>
        <dbReference type="Google" id="ProtNLM"/>
    </source>
</evidence>
<organism evidence="1 2">
    <name type="scientific">Paracoccus benzoatiresistens</name>
    <dbReference type="NCBI Taxonomy" id="2997341"/>
    <lineage>
        <taxon>Bacteria</taxon>
        <taxon>Pseudomonadati</taxon>
        <taxon>Pseudomonadota</taxon>
        <taxon>Alphaproteobacteria</taxon>
        <taxon>Rhodobacterales</taxon>
        <taxon>Paracoccaceae</taxon>
        <taxon>Paracoccus</taxon>
    </lineage>
</organism>
<accession>A0ABT4JC13</accession>
<protein>
    <recommendedName>
        <fullName evidence="3">CMD domain protein</fullName>
    </recommendedName>
</protein>